<evidence type="ECO:0000256" key="6">
    <source>
        <dbReference type="SAM" id="Phobius"/>
    </source>
</evidence>
<name>A0A1H2PP69_9BURK</name>
<dbReference type="GO" id="GO:0007165">
    <property type="term" value="P:signal transduction"/>
    <property type="evidence" value="ECO:0007669"/>
    <property type="project" value="UniProtKB-KW"/>
</dbReference>
<dbReference type="FunFam" id="1.10.287.950:FF:000001">
    <property type="entry name" value="Methyl-accepting chemotaxis sensory transducer"/>
    <property type="match status" value="1"/>
</dbReference>
<keyword evidence="6" id="KW-0812">Transmembrane</keyword>
<feature type="transmembrane region" description="Helical" evidence="6">
    <location>
        <begin position="182"/>
        <end position="203"/>
    </location>
</feature>
<dbReference type="SUPFAM" id="SSF58104">
    <property type="entry name" value="Methyl-accepting chemotaxis protein (MCP) signaling domain"/>
    <property type="match status" value="1"/>
</dbReference>
<dbReference type="InterPro" id="IPR051310">
    <property type="entry name" value="MCP_chemotaxis"/>
</dbReference>
<dbReference type="InterPro" id="IPR004090">
    <property type="entry name" value="Chemotax_Me-accpt_rcpt"/>
</dbReference>
<feature type="domain" description="HAMP" evidence="8">
    <location>
        <begin position="209"/>
        <end position="262"/>
    </location>
</feature>
<dbReference type="SMART" id="SM00304">
    <property type="entry name" value="HAMP"/>
    <property type="match status" value="1"/>
</dbReference>
<dbReference type="Pfam" id="PF12729">
    <property type="entry name" value="4HB_MCP_1"/>
    <property type="match status" value="1"/>
</dbReference>
<keyword evidence="6" id="KW-1133">Transmembrane helix</keyword>
<dbReference type="CDD" id="cd11386">
    <property type="entry name" value="MCP_signal"/>
    <property type="match status" value="1"/>
</dbReference>
<protein>
    <submittedName>
        <fullName evidence="9">Methyl-accepting chemotaxis protein</fullName>
    </submittedName>
</protein>
<dbReference type="RefSeq" id="WP_091907582.1">
    <property type="nucleotide sequence ID" value="NZ_FNLO01000005.1"/>
</dbReference>
<dbReference type="GO" id="GO:0006935">
    <property type="term" value="P:chemotaxis"/>
    <property type="evidence" value="ECO:0007669"/>
    <property type="project" value="InterPro"/>
</dbReference>
<sequence>MNLTNRLMTALLGSAVALLFVGGLGLYQLQRSQDRFESVQENIMPSIVELNRARTALTTGNVAVYKHMLASDAAGKSAMEKLIAESDADFDRSLNHYRQQLVADDQDRQLVEAEQAAMEAYRRSRTQVLALSTANDTAGMNEMIARGDGTKAARAVNAALDEQYAYNKTLGDRLRAENRASYHFAVAALAIVIGLTLLVSGVLGGRLYRDIRQGLHGMRDLMQSLAQTLDLRRRAPADKNDELGQTAVAFNGLLGKLEEVVASVRHTVGSVQVAAREIAAGNQDLSSRTEEQAASLEETASSIDEFSATVRHNADNARQAAGLASNATDVAVRGSSVVDSMVGTMSEIRSHSARIADITTLIDGIAFQTNILALNAAVEAARAGDSGRGFSVVAGEVRSLAQRSASAAKEIKALVETSVQAVETGAAHANDTGQAMAELKQAVARVTDVIGEIAAASEEQSRGIEQVNLAIGQIDQVTQQNAALVEQSAAAAHSLDEQARSLRDAVEVFKVGETTRAVGAATAVASTRSVAAAPVTQRPERKPAAPAPKRVAQPALAAAGDWESF</sequence>
<dbReference type="PANTHER" id="PTHR43531:SF14">
    <property type="entry name" value="METHYL-ACCEPTING CHEMOTAXIS PROTEIN I-RELATED"/>
    <property type="match status" value="1"/>
</dbReference>
<keyword evidence="6" id="KW-0472">Membrane</keyword>
<comment type="similarity">
    <text evidence="3">Belongs to the methyl-accepting chemotaxis (MCP) protein family.</text>
</comment>
<evidence type="ECO:0000256" key="4">
    <source>
        <dbReference type="PROSITE-ProRule" id="PRU00284"/>
    </source>
</evidence>
<evidence type="ECO:0000313" key="9">
    <source>
        <dbReference type="EMBL" id="SDV48434.1"/>
    </source>
</evidence>
<keyword evidence="2" id="KW-0488">Methylation</keyword>
<dbReference type="PROSITE" id="PS50111">
    <property type="entry name" value="CHEMOTAXIS_TRANSDUC_2"/>
    <property type="match status" value="1"/>
</dbReference>
<evidence type="ECO:0000313" key="10">
    <source>
        <dbReference type="Proteomes" id="UP000243719"/>
    </source>
</evidence>
<dbReference type="Gene3D" id="1.10.287.950">
    <property type="entry name" value="Methyl-accepting chemotaxis protein"/>
    <property type="match status" value="1"/>
</dbReference>
<dbReference type="GO" id="GO:0004888">
    <property type="term" value="F:transmembrane signaling receptor activity"/>
    <property type="evidence" value="ECO:0007669"/>
    <property type="project" value="InterPro"/>
</dbReference>
<feature type="domain" description="Methyl-accepting transducer" evidence="7">
    <location>
        <begin position="267"/>
        <end position="496"/>
    </location>
</feature>
<accession>A0A1H2PP69</accession>
<dbReference type="AlphaFoldDB" id="A0A1H2PP69"/>
<dbReference type="PRINTS" id="PR00260">
    <property type="entry name" value="CHEMTRNSDUCR"/>
</dbReference>
<dbReference type="Pfam" id="PF00672">
    <property type="entry name" value="HAMP"/>
    <property type="match status" value="1"/>
</dbReference>
<dbReference type="PROSITE" id="PS50885">
    <property type="entry name" value="HAMP"/>
    <property type="match status" value="1"/>
</dbReference>
<dbReference type="Proteomes" id="UP000243719">
    <property type="component" value="Unassembled WGS sequence"/>
</dbReference>
<feature type="region of interest" description="Disordered" evidence="5">
    <location>
        <begin position="532"/>
        <end position="565"/>
    </location>
</feature>
<dbReference type="EMBL" id="FNLO01000005">
    <property type="protein sequence ID" value="SDV48434.1"/>
    <property type="molecule type" value="Genomic_DNA"/>
</dbReference>
<keyword evidence="10" id="KW-1185">Reference proteome</keyword>
<organism evidence="9 10">
    <name type="scientific">Chitinasiproducens palmae</name>
    <dbReference type="NCBI Taxonomy" id="1770053"/>
    <lineage>
        <taxon>Bacteria</taxon>
        <taxon>Pseudomonadati</taxon>
        <taxon>Pseudomonadota</taxon>
        <taxon>Betaproteobacteria</taxon>
        <taxon>Burkholderiales</taxon>
        <taxon>Burkholderiaceae</taxon>
        <taxon>Chitinasiproducens</taxon>
    </lineage>
</organism>
<proteinExistence type="inferred from homology"/>
<reference evidence="10" key="1">
    <citation type="submission" date="2016-09" db="EMBL/GenBank/DDBJ databases">
        <authorList>
            <person name="Varghese N."/>
            <person name="Submissions S."/>
        </authorList>
    </citation>
    <scope>NUCLEOTIDE SEQUENCE [LARGE SCALE GENOMIC DNA]</scope>
    <source>
        <strain evidence="10">JS23</strain>
    </source>
</reference>
<dbReference type="InterPro" id="IPR003660">
    <property type="entry name" value="HAMP_dom"/>
</dbReference>
<comment type="subcellular location">
    <subcellularLocation>
        <location evidence="1">Membrane</location>
    </subcellularLocation>
</comment>
<dbReference type="SMART" id="SM00283">
    <property type="entry name" value="MA"/>
    <property type="match status" value="1"/>
</dbReference>
<dbReference type="InterPro" id="IPR004089">
    <property type="entry name" value="MCPsignal_dom"/>
</dbReference>
<evidence type="ECO:0000256" key="3">
    <source>
        <dbReference type="ARBA" id="ARBA00029447"/>
    </source>
</evidence>
<evidence type="ECO:0000256" key="1">
    <source>
        <dbReference type="ARBA" id="ARBA00004370"/>
    </source>
</evidence>
<evidence type="ECO:0000256" key="5">
    <source>
        <dbReference type="SAM" id="MobiDB-lite"/>
    </source>
</evidence>
<dbReference type="GO" id="GO:0005886">
    <property type="term" value="C:plasma membrane"/>
    <property type="evidence" value="ECO:0007669"/>
    <property type="project" value="TreeGrafter"/>
</dbReference>
<dbReference type="STRING" id="1770053.SAMN05216551_10588"/>
<gene>
    <name evidence="9" type="ORF">SAMN05216551_10588</name>
</gene>
<dbReference type="OrthoDB" id="9806477at2"/>
<dbReference type="InterPro" id="IPR024478">
    <property type="entry name" value="HlyB_4HB_MCP"/>
</dbReference>
<evidence type="ECO:0000259" key="8">
    <source>
        <dbReference type="PROSITE" id="PS50885"/>
    </source>
</evidence>
<dbReference type="PANTHER" id="PTHR43531">
    <property type="entry name" value="PROTEIN ICFG"/>
    <property type="match status" value="1"/>
</dbReference>
<dbReference type="Pfam" id="PF00015">
    <property type="entry name" value="MCPsignal"/>
    <property type="match status" value="1"/>
</dbReference>
<evidence type="ECO:0000259" key="7">
    <source>
        <dbReference type="PROSITE" id="PS50111"/>
    </source>
</evidence>
<evidence type="ECO:0000256" key="2">
    <source>
        <dbReference type="ARBA" id="ARBA00022481"/>
    </source>
</evidence>
<keyword evidence="4" id="KW-0807">Transducer</keyword>